<dbReference type="Gene3D" id="1.20.120.450">
    <property type="entry name" value="dinb family like domain"/>
    <property type="match status" value="1"/>
</dbReference>
<dbReference type="Proteomes" id="UP000530514">
    <property type="component" value="Unassembled WGS sequence"/>
</dbReference>
<dbReference type="EMBL" id="JACEIP010000007">
    <property type="protein sequence ID" value="MBA4542504.1"/>
    <property type="molecule type" value="Genomic_DNA"/>
</dbReference>
<evidence type="ECO:0000259" key="1">
    <source>
        <dbReference type="Pfam" id="PF12867"/>
    </source>
</evidence>
<dbReference type="InterPro" id="IPR024775">
    <property type="entry name" value="DinB-like"/>
</dbReference>
<keyword evidence="3" id="KW-1185">Reference proteome</keyword>
<evidence type="ECO:0000313" key="2">
    <source>
        <dbReference type="EMBL" id="MBA4542504.1"/>
    </source>
</evidence>
<accession>A0A7W2AI98</accession>
<dbReference type="Pfam" id="PF12867">
    <property type="entry name" value="DinB_2"/>
    <property type="match status" value="1"/>
</dbReference>
<evidence type="ECO:0000313" key="3">
    <source>
        <dbReference type="Proteomes" id="UP000530514"/>
    </source>
</evidence>
<dbReference type="InterPro" id="IPR034660">
    <property type="entry name" value="DinB/YfiT-like"/>
</dbReference>
<reference evidence="2 3" key="1">
    <citation type="submission" date="2020-07" db="EMBL/GenBank/DDBJ databases">
        <authorList>
            <person name="Feng H."/>
        </authorList>
    </citation>
    <scope>NUCLEOTIDE SEQUENCE [LARGE SCALE GENOMIC DNA]</scope>
    <source>
        <strain evidence="3">s-11</strain>
    </source>
</reference>
<sequence length="166" mass="19296">MLGLDEVRNELLNEIDLISDEDANRKPFEDGWSIAQVIEHIHLVERAIASQLKHGLFEESETPFPTKPLDPLLDRTKKVKVFLSHLEPKEEFQTLDSLKKKLGKSREQLREAYEQLDPHVLTHKAAVYPPLGLLPLSQWIEVAAAHEKRHIEQIREIKKTLFKREN</sequence>
<gene>
    <name evidence="2" type="ORF">H1164_06250</name>
</gene>
<comment type="caution">
    <text evidence="2">The sequence shown here is derived from an EMBL/GenBank/DDBJ whole genome shotgun (WGS) entry which is preliminary data.</text>
</comment>
<organism evidence="2 3">
    <name type="scientific">Thermoactinomyces daqus</name>
    <dbReference type="NCBI Taxonomy" id="1329516"/>
    <lineage>
        <taxon>Bacteria</taxon>
        <taxon>Bacillati</taxon>
        <taxon>Bacillota</taxon>
        <taxon>Bacilli</taxon>
        <taxon>Bacillales</taxon>
        <taxon>Thermoactinomycetaceae</taxon>
        <taxon>Thermoactinomyces</taxon>
    </lineage>
</organism>
<protein>
    <submittedName>
        <fullName evidence="2">DinB family protein</fullName>
    </submittedName>
</protein>
<proteinExistence type="predicted"/>
<feature type="domain" description="DinB-like" evidence="1">
    <location>
        <begin position="4"/>
        <end position="154"/>
    </location>
</feature>
<dbReference type="RefSeq" id="WP_033100267.1">
    <property type="nucleotide sequence ID" value="NZ_JACEIP010000007.1"/>
</dbReference>
<name>A0A7W2AI98_9BACL</name>
<dbReference type="AlphaFoldDB" id="A0A7W2AI98"/>
<dbReference type="OrthoDB" id="5464839at2"/>
<dbReference type="SUPFAM" id="SSF109854">
    <property type="entry name" value="DinB/YfiT-like putative metalloenzymes"/>
    <property type="match status" value="1"/>
</dbReference>